<gene>
    <name evidence="2" type="ORF">C5U62_22800</name>
</gene>
<evidence type="ECO:0000313" key="2">
    <source>
        <dbReference type="EMBL" id="PUA43459.1"/>
    </source>
</evidence>
<proteinExistence type="predicted"/>
<name>A0A2T6GH20_9PSED</name>
<dbReference type="RefSeq" id="WP_108545664.1">
    <property type="nucleotide sequence ID" value="NZ_PYJM01000005.1"/>
</dbReference>
<evidence type="ECO:0000256" key="1">
    <source>
        <dbReference type="SAM" id="MobiDB-lite"/>
    </source>
</evidence>
<dbReference type="Proteomes" id="UP000244178">
    <property type="component" value="Unassembled WGS sequence"/>
</dbReference>
<sequence length="72" mass="7735">MKIRALWGFTGTAALLGAESAKVKRGDVFEETDDEYGHTLVGKGLVEELSDDGKPKVTKPKESKPAASKESK</sequence>
<feature type="compositionally biased region" description="Basic and acidic residues" evidence="1">
    <location>
        <begin position="51"/>
        <end position="72"/>
    </location>
</feature>
<protein>
    <submittedName>
        <fullName evidence="2">Uncharacterized protein</fullName>
    </submittedName>
</protein>
<organism evidence="2 3">
    <name type="scientific">Pseudomonas protegens</name>
    <dbReference type="NCBI Taxonomy" id="380021"/>
    <lineage>
        <taxon>Bacteria</taxon>
        <taxon>Pseudomonadati</taxon>
        <taxon>Pseudomonadota</taxon>
        <taxon>Gammaproteobacteria</taxon>
        <taxon>Pseudomonadales</taxon>
        <taxon>Pseudomonadaceae</taxon>
        <taxon>Pseudomonas</taxon>
    </lineage>
</organism>
<evidence type="ECO:0000313" key="3">
    <source>
        <dbReference type="Proteomes" id="UP000244178"/>
    </source>
</evidence>
<comment type="caution">
    <text evidence="2">The sequence shown here is derived from an EMBL/GenBank/DDBJ whole genome shotgun (WGS) entry which is preliminary data.</text>
</comment>
<dbReference type="EMBL" id="PYJM01000005">
    <property type="protein sequence ID" value="PUA43459.1"/>
    <property type="molecule type" value="Genomic_DNA"/>
</dbReference>
<feature type="region of interest" description="Disordered" evidence="1">
    <location>
        <begin position="40"/>
        <end position="72"/>
    </location>
</feature>
<accession>A0A2T6GH20</accession>
<dbReference type="AlphaFoldDB" id="A0A2T6GH20"/>
<reference evidence="2 3" key="1">
    <citation type="submission" date="2018-03" db="EMBL/GenBank/DDBJ databases">
        <title>Draft genome sequence of the plant growth promoting rhizobacterium Pseudomonas protegens strain BNJ-SS-45 isolated from wheat (Triticum aestivum) rhizosphere.</title>
        <authorList>
            <person name="Bajpai A."/>
            <person name="Shende K."/>
            <person name="Meena N."/>
            <person name="Upadhyayula S.R."/>
            <person name="Suravajhala P."/>
            <person name="Medicherla K.M."/>
            <person name="Johri B.N."/>
        </authorList>
    </citation>
    <scope>NUCLEOTIDE SEQUENCE [LARGE SCALE GENOMIC DNA]</scope>
    <source>
        <strain evidence="2 3">BNJ-SS-45</strain>
    </source>
</reference>